<accession>A0AA40K0B1</accession>
<reference evidence="1" key="1">
    <citation type="submission" date="2023-06" db="EMBL/GenBank/DDBJ databases">
        <title>Genome-scale phylogeny and comparative genomics of the fungal order Sordariales.</title>
        <authorList>
            <consortium name="Lawrence Berkeley National Laboratory"/>
            <person name="Hensen N."/>
            <person name="Bonometti L."/>
            <person name="Westerberg I."/>
            <person name="Brannstrom I.O."/>
            <person name="Guillou S."/>
            <person name="Cros-Aarteil S."/>
            <person name="Calhoun S."/>
            <person name="Haridas S."/>
            <person name="Kuo A."/>
            <person name="Mondo S."/>
            <person name="Pangilinan J."/>
            <person name="Riley R."/>
            <person name="LaButti K."/>
            <person name="Andreopoulos B."/>
            <person name="Lipzen A."/>
            <person name="Chen C."/>
            <person name="Yanf M."/>
            <person name="Daum C."/>
            <person name="Ng V."/>
            <person name="Clum A."/>
            <person name="Steindorff A."/>
            <person name="Ohm R."/>
            <person name="Martin F."/>
            <person name="Silar P."/>
            <person name="Natvig D."/>
            <person name="Lalanne C."/>
            <person name="Gautier V."/>
            <person name="Ament-velasquez S.L."/>
            <person name="Kruys A."/>
            <person name="Hutchinson M.I."/>
            <person name="Powell A.J."/>
            <person name="Barry K."/>
            <person name="Miller A.N."/>
            <person name="Grigoriev I.V."/>
            <person name="Debuchy R."/>
            <person name="Gladieux P."/>
            <person name="Thoren M.H."/>
            <person name="Johannesson H."/>
        </authorList>
    </citation>
    <scope>NUCLEOTIDE SEQUENCE</scope>
    <source>
        <strain evidence="1">SMH3187-1</strain>
    </source>
</reference>
<comment type="caution">
    <text evidence="1">The sequence shown here is derived from an EMBL/GenBank/DDBJ whole genome shotgun (WGS) entry which is preliminary data.</text>
</comment>
<gene>
    <name evidence="1" type="ORF">B0T18DRAFT_432408</name>
</gene>
<dbReference type="AlphaFoldDB" id="A0AA40K0B1"/>
<proteinExistence type="predicted"/>
<dbReference type="Gene3D" id="2.60.120.620">
    <property type="entry name" value="q2cbj1_9rhob like domain"/>
    <property type="match status" value="1"/>
</dbReference>
<name>A0AA40K0B1_9PEZI</name>
<evidence type="ECO:0008006" key="3">
    <source>
        <dbReference type="Google" id="ProtNLM"/>
    </source>
</evidence>
<evidence type="ECO:0000313" key="1">
    <source>
        <dbReference type="EMBL" id="KAK0741268.1"/>
    </source>
</evidence>
<organism evidence="1 2">
    <name type="scientific">Schizothecium vesticola</name>
    <dbReference type="NCBI Taxonomy" id="314040"/>
    <lineage>
        <taxon>Eukaryota</taxon>
        <taxon>Fungi</taxon>
        <taxon>Dikarya</taxon>
        <taxon>Ascomycota</taxon>
        <taxon>Pezizomycotina</taxon>
        <taxon>Sordariomycetes</taxon>
        <taxon>Sordariomycetidae</taxon>
        <taxon>Sordariales</taxon>
        <taxon>Schizotheciaceae</taxon>
        <taxon>Schizothecium</taxon>
    </lineage>
</organism>
<sequence length="386" mass="43199">MDIDSSPENAQDYGDFSRKEFLDLIEGIESPGSFAAFGCFDPIYPDISIDGRSVRVPLRPRQTLDVIRLGPPSERIPGVFGTLIVCLPSAHKGGDLVLRHDGETKVFQTSKTCVLPSQCQPTMACWYSDIHHEVLPVTSGYRWVLTYNLATPPNLERPSANTAGLGPVREIRRRLVQWLHPRAAARTRPRRMYYRLSHDYTEAGKDLFKNTAKWEGEYTGFTGNEGAQATHWYQTAMVMLVPSAQPEIEAIIGEDGLSVEDARRLILTYLFPGANPAPRLSDHQAHALQELLESAYPEAAPLGGRTTRSVLKLFGKRIKGDVFAAVRSAFYESGLDFGQVAESLHHHFKLFSMEKRVEYLALLEPGQGEEELHPAIRDWINKQVSP</sequence>
<dbReference type="Proteomes" id="UP001172155">
    <property type="component" value="Unassembled WGS sequence"/>
</dbReference>
<evidence type="ECO:0000313" key="2">
    <source>
        <dbReference type="Proteomes" id="UP001172155"/>
    </source>
</evidence>
<protein>
    <recommendedName>
        <fullName evidence="3">Prolyl 4-hydroxylase alpha subunit Fe(2+) 2OG dioxygenase domain-containing protein</fullName>
    </recommendedName>
</protein>
<dbReference type="PANTHER" id="PTHR33099">
    <property type="entry name" value="FE2OG DIOXYGENASE DOMAIN-CONTAINING PROTEIN"/>
    <property type="match status" value="1"/>
</dbReference>
<dbReference type="EMBL" id="JAUKUD010000006">
    <property type="protein sequence ID" value="KAK0741268.1"/>
    <property type="molecule type" value="Genomic_DNA"/>
</dbReference>
<dbReference type="PANTHER" id="PTHR33099:SF7">
    <property type="entry name" value="MYND-TYPE DOMAIN-CONTAINING PROTEIN"/>
    <property type="match status" value="1"/>
</dbReference>
<keyword evidence="2" id="KW-1185">Reference proteome</keyword>